<dbReference type="GO" id="GO:0000062">
    <property type="term" value="F:fatty-acyl-CoA binding"/>
    <property type="evidence" value="ECO:0007669"/>
    <property type="project" value="InterPro"/>
</dbReference>
<protein>
    <submittedName>
        <fullName evidence="4">Acyl-CoA-binding protein, ACBP</fullName>
    </submittedName>
</protein>
<evidence type="ECO:0000313" key="5">
    <source>
        <dbReference type="Proteomes" id="UP001370490"/>
    </source>
</evidence>
<comment type="similarity">
    <text evidence="1">Belongs to the ACBP family.</text>
</comment>
<accession>A0AAN8V3T5</accession>
<proteinExistence type="inferred from homology"/>
<dbReference type="Pfam" id="PF00887">
    <property type="entry name" value="ACBP"/>
    <property type="match status" value="1"/>
</dbReference>
<dbReference type="PANTHER" id="PTHR23310">
    <property type="entry name" value="ACYL-COA-BINDING PROTEIN, ACBP"/>
    <property type="match status" value="1"/>
</dbReference>
<keyword evidence="2" id="KW-0446">Lipid-binding</keyword>
<evidence type="ECO:0000259" key="3">
    <source>
        <dbReference type="PROSITE" id="PS51228"/>
    </source>
</evidence>
<sequence>MELFQELLLSISFSLFFSIILFKFVSMASSFVTEEQSNDSLGKSEVENIKIEQSPDGFTHISEQKSPESTAFCEIEIELVEDAMTLKEDNVQEKEEVEEFEELKIEDVDGDWVGIERTEMEKVFSEAVLFVKSKINEDWFLGLSHDLKMELYALNKVAVEGPCKGPQPMAWKVSAREKWNAWQHLGNMSPEVAMEQVSTVIFY</sequence>
<evidence type="ECO:0000256" key="1">
    <source>
        <dbReference type="ARBA" id="ARBA00005567"/>
    </source>
</evidence>
<dbReference type="AlphaFoldDB" id="A0AAN8V3T5"/>
<dbReference type="PROSITE" id="PS51228">
    <property type="entry name" value="ACB_2"/>
    <property type="match status" value="1"/>
</dbReference>
<dbReference type="Gene3D" id="1.20.80.10">
    <property type="match status" value="1"/>
</dbReference>
<keyword evidence="5" id="KW-1185">Reference proteome</keyword>
<name>A0AAN8V3T5_9MAGN</name>
<dbReference type="PANTHER" id="PTHR23310:SF105">
    <property type="entry name" value="ACYL-COA-BINDING DOMAIN-CONTAINING PROTEIN 5"/>
    <property type="match status" value="1"/>
</dbReference>
<gene>
    <name evidence="4" type="ORF">RJ641_011425</name>
</gene>
<dbReference type="Proteomes" id="UP001370490">
    <property type="component" value="Unassembled WGS sequence"/>
</dbReference>
<reference evidence="4 5" key="1">
    <citation type="submission" date="2023-12" db="EMBL/GenBank/DDBJ databases">
        <title>A high-quality genome assembly for Dillenia turbinata (Dilleniales).</title>
        <authorList>
            <person name="Chanderbali A."/>
        </authorList>
    </citation>
    <scope>NUCLEOTIDE SEQUENCE [LARGE SCALE GENOMIC DNA]</scope>
    <source>
        <strain evidence="4">LSX21</strain>
        <tissue evidence="4">Leaf</tissue>
    </source>
</reference>
<evidence type="ECO:0000256" key="2">
    <source>
        <dbReference type="ARBA" id="ARBA00023121"/>
    </source>
</evidence>
<evidence type="ECO:0000313" key="4">
    <source>
        <dbReference type="EMBL" id="KAK6923121.1"/>
    </source>
</evidence>
<organism evidence="4 5">
    <name type="scientific">Dillenia turbinata</name>
    <dbReference type="NCBI Taxonomy" id="194707"/>
    <lineage>
        <taxon>Eukaryota</taxon>
        <taxon>Viridiplantae</taxon>
        <taxon>Streptophyta</taxon>
        <taxon>Embryophyta</taxon>
        <taxon>Tracheophyta</taxon>
        <taxon>Spermatophyta</taxon>
        <taxon>Magnoliopsida</taxon>
        <taxon>eudicotyledons</taxon>
        <taxon>Gunneridae</taxon>
        <taxon>Pentapetalae</taxon>
        <taxon>Dilleniales</taxon>
        <taxon>Dilleniaceae</taxon>
        <taxon>Dillenia</taxon>
    </lineage>
</organism>
<dbReference type="EMBL" id="JBAMMX010000018">
    <property type="protein sequence ID" value="KAK6923121.1"/>
    <property type="molecule type" value="Genomic_DNA"/>
</dbReference>
<dbReference type="InterPro" id="IPR014352">
    <property type="entry name" value="FERM/acyl-CoA-bd_prot_sf"/>
</dbReference>
<dbReference type="SUPFAM" id="SSF47027">
    <property type="entry name" value="Acyl-CoA binding protein"/>
    <property type="match status" value="1"/>
</dbReference>
<dbReference type="GO" id="GO:0006631">
    <property type="term" value="P:fatty acid metabolic process"/>
    <property type="evidence" value="ECO:0007669"/>
    <property type="project" value="TreeGrafter"/>
</dbReference>
<comment type="caution">
    <text evidence="4">The sequence shown here is derived from an EMBL/GenBank/DDBJ whole genome shotgun (WGS) entry which is preliminary data.</text>
</comment>
<feature type="domain" description="ACB" evidence="3">
    <location>
        <begin position="120"/>
        <end position="203"/>
    </location>
</feature>
<dbReference type="InterPro" id="IPR035984">
    <property type="entry name" value="Acyl-CoA-binding_sf"/>
</dbReference>
<dbReference type="InterPro" id="IPR000582">
    <property type="entry name" value="Acyl-CoA-binding_protein"/>
</dbReference>